<feature type="transmembrane region" description="Helical" evidence="1">
    <location>
        <begin position="12"/>
        <end position="32"/>
    </location>
</feature>
<keyword evidence="1" id="KW-1133">Transmembrane helix</keyword>
<protein>
    <recommendedName>
        <fullName evidence="4">DUF4350 domain-containing protein</fullName>
    </recommendedName>
</protein>
<comment type="caution">
    <text evidence="2">The sequence shown here is derived from an EMBL/GenBank/DDBJ whole genome shotgun (WGS) entry which is preliminary data.</text>
</comment>
<sequence length="395" mass="45921">MQEELKILFSRLLLFVIVLLVIPGLSYGIWWVQQKKEFGIVLLDKTVPNTSYSEHSGLFWILEHEKIVKPNSSEFFQLDQDYFGYFPASENEKEGFVKDFSAMDNAEKSRLVSENQVFIIADTYGIYRPNDSESVSLLSKQKIYGGLDPSDLDVISMAQQQGKTIIAEYNSMASPTTATVRSQFENQMGIKWTGWVARYFDELDTLVNAALPQWLISNYKSQHENGWSYSGPGLVFVHETGQIEIFDARTDYQNEVPFIRTPRQNKGNFILPEIVPYPDWFDVVLIQRDYEVISYYDINPTDEGLARLRGMGLPRFFPAVVFKPNQNGRVYYFSGDFSDLNLNFGSPRFWGLATLWRGYYSVTDFRDRQSFFWNYYEPLMNQILNQAYRDQTNND</sequence>
<evidence type="ECO:0000313" key="3">
    <source>
        <dbReference type="Proteomes" id="UP000297647"/>
    </source>
</evidence>
<evidence type="ECO:0000256" key="1">
    <source>
        <dbReference type="SAM" id="Phobius"/>
    </source>
</evidence>
<organism evidence="2 3">
    <name type="scientific">Algoriphagus kandeliae</name>
    <dbReference type="NCBI Taxonomy" id="2562278"/>
    <lineage>
        <taxon>Bacteria</taxon>
        <taxon>Pseudomonadati</taxon>
        <taxon>Bacteroidota</taxon>
        <taxon>Cytophagia</taxon>
        <taxon>Cytophagales</taxon>
        <taxon>Cyclobacteriaceae</taxon>
        <taxon>Algoriphagus</taxon>
    </lineage>
</organism>
<gene>
    <name evidence="2" type="ORF">E4S40_03735</name>
</gene>
<evidence type="ECO:0008006" key="4">
    <source>
        <dbReference type="Google" id="ProtNLM"/>
    </source>
</evidence>
<reference evidence="2 3" key="1">
    <citation type="submission" date="2019-03" db="EMBL/GenBank/DDBJ databases">
        <title>Algoriphagus sp. nov, a new strain isolated from root system soil of mangrove plant Kandelia.</title>
        <authorList>
            <person name="Yin Q."/>
            <person name="Wang K."/>
            <person name="Song Z."/>
        </authorList>
    </citation>
    <scope>NUCLEOTIDE SEQUENCE [LARGE SCALE GENOMIC DNA]</scope>
    <source>
        <strain evidence="2 3">XY-J91</strain>
    </source>
</reference>
<dbReference type="EMBL" id="SPSB01000001">
    <property type="protein sequence ID" value="TFV97761.1"/>
    <property type="molecule type" value="Genomic_DNA"/>
</dbReference>
<dbReference type="RefSeq" id="WP_135071008.1">
    <property type="nucleotide sequence ID" value="NZ_SPSB01000001.1"/>
</dbReference>
<keyword evidence="1" id="KW-0812">Transmembrane</keyword>
<proteinExistence type="predicted"/>
<keyword evidence="3" id="KW-1185">Reference proteome</keyword>
<dbReference type="Proteomes" id="UP000297647">
    <property type="component" value="Unassembled WGS sequence"/>
</dbReference>
<evidence type="ECO:0000313" key="2">
    <source>
        <dbReference type="EMBL" id="TFV97761.1"/>
    </source>
</evidence>
<name>A0A4Y9QYZ3_9BACT</name>
<keyword evidence="1" id="KW-0472">Membrane</keyword>
<dbReference type="AlphaFoldDB" id="A0A4Y9QYZ3"/>
<accession>A0A4Y9QYZ3</accession>
<dbReference type="OrthoDB" id="916275at2"/>